<reference evidence="2 3" key="1">
    <citation type="submission" date="2024-05" db="EMBL/GenBank/DDBJ databases">
        <title>Culex pipiens pipiens assembly and annotation.</title>
        <authorList>
            <person name="Alout H."/>
            <person name="Durand T."/>
        </authorList>
    </citation>
    <scope>NUCLEOTIDE SEQUENCE [LARGE SCALE GENOMIC DNA]</scope>
    <source>
        <strain evidence="2">HA-2024</strain>
        <tissue evidence="2">Whole body</tissue>
    </source>
</reference>
<dbReference type="Proteomes" id="UP001562425">
    <property type="component" value="Unassembled WGS sequence"/>
</dbReference>
<organism evidence="2 3">
    <name type="scientific">Culex pipiens pipiens</name>
    <name type="common">Northern house mosquito</name>
    <dbReference type="NCBI Taxonomy" id="38569"/>
    <lineage>
        <taxon>Eukaryota</taxon>
        <taxon>Metazoa</taxon>
        <taxon>Ecdysozoa</taxon>
        <taxon>Arthropoda</taxon>
        <taxon>Hexapoda</taxon>
        <taxon>Insecta</taxon>
        <taxon>Pterygota</taxon>
        <taxon>Neoptera</taxon>
        <taxon>Endopterygota</taxon>
        <taxon>Diptera</taxon>
        <taxon>Nematocera</taxon>
        <taxon>Culicoidea</taxon>
        <taxon>Culicidae</taxon>
        <taxon>Culicinae</taxon>
        <taxon>Culicini</taxon>
        <taxon>Culex</taxon>
        <taxon>Culex</taxon>
    </lineage>
</organism>
<dbReference type="PROSITE" id="PS51757">
    <property type="entry name" value="TH1"/>
    <property type="match status" value="1"/>
</dbReference>
<keyword evidence="3" id="KW-1185">Reference proteome</keyword>
<dbReference type="Pfam" id="PF06017">
    <property type="entry name" value="Myosin_TH1"/>
    <property type="match status" value="1"/>
</dbReference>
<evidence type="ECO:0000313" key="2">
    <source>
        <dbReference type="EMBL" id="KAL1391643.1"/>
    </source>
</evidence>
<dbReference type="InterPro" id="IPR010926">
    <property type="entry name" value="Myosin_TH1"/>
</dbReference>
<dbReference type="AlphaFoldDB" id="A0ABD1D335"/>
<accession>A0ABD1D335</accession>
<gene>
    <name evidence="2" type="ORF">pipiens_012266</name>
</gene>
<comment type="caution">
    <text evidence="2">The sequence shown here is derived from an EMBL/GenBank/DDBJ whole genome shotgun (WGS) entry which is preliminary data.</text>
</comment>
<evidence type="ECO:0000259" key="1">
    <source>
        <dbReference type="PROSITE" id="PS51757"/>
    </source>
</evidence>
<name>A0ABD1D335_CULPP</name>
<proteinExistence type="predicted"/>
<dbReference type="EMBL" id="JBEHCU010007809">
    <property type="protein sequence ID" value="KAL1391643.1"/>
    <property type="molecule type" value="Genomic_DNA"/>
</dbReference>
<protein>
    <recommendedName>
        <fullName evidence="1">TH1 domain-containing protein</fullName>
    </recommendedName>
</protein>
<evidence type="ECO:0000313" key="3">
    <source>
        <dbReference type="Proteomes" id="UP001562425"/>
    </source>
</evidence>
<feature type="domain" description="TH1" evidence="1">
    <location>
        <begin position="1"/>
        <end position="124"/>
    </location>
</feature>
<sequence>MSYLPSSWSGPRNPFFTVSSITSISVSPGRDQLVVFHSHHNNDLVIALQGEHQPLKEDRVGEIIAHVSKRHYELTQADLPVTVSPTFQLRLGNKMRTLSVEAVAGVDSPAFEHSGAVIVFKVPSSYASAI</sequence>